<name>A0A9P4J7D0_9PEZI</name>
<reference evidence="2" key="1">
    <citation type="journal article" date="2020" name="Stud. Mycol.">
        <title>101 Dothideomycetes genomes: a test case for predicting lifestyles and emergence of pathogens.</title>
        <authorList>
            <person name="Haridas S."/>
            <person name="Albert R."/>
            <person name="Binder M."/>
            <person name="Bloem J."/>
            <person name="Labutti K."/>
            <person name="Salamov A."/>
            <person name="Andreopoulos B."/>
            <person name="Baker S."/>
            <person name="Barry K."/>
            <person name="Bills G."/>
            <person name="Bluhm B."/>
            <person name="Cannon C."/>
            <person name="Castanera R."/>
            <person name="Culley D."/>
            <person name="Daum C."/>
            <person name="Ezra D."/>
            <person name="Gonzalez J."/>
            <person name="Henrissat B."/>
            <person name="Kuo A."/>
            <person name="Liang C."/>
            <person name="Lipzen A."/>
            <person name="Lutzoni F."/>
            <person name="Magnuson J."/>
            <person name="Mondo S."/>
            <person name="Nolan M."/>
            <person name="Ohm R."/>
            <person name="Pangilinan J."/>
            <person name="Park H.-J."/>
            <person name="Ramirez L."/>
            <person name="Alfaro M."/>
            <person name="Sun H."/>
            <person name="Tritt A."/>
            <person name="Yoshinaga Y."/>
            <person name="Zwiers L.-H."/>
            <person name="Turgeon B."/>
            <person name="Goodwin S."/>
            <person name="Spatafora J."/>
            <person name="Crous P."/>
            <person name="Grigoriev I."/>
        </authorList>
    </citation>
    <scope>NUCLEOTIDE SEQUENCE</scope>
    <source>
        <strain evidence="2">CBS 260.36</strain>
    </source>
</reference>
<dbReference type="Proteomes" id="UP000799439">
    <property type="component" value="Unassembled WGS sequence"/>
</dbReference>
<gene>
    <name evidence="2" type="ORF">K461DRAFT_291337</name>
</gene>
<accession>A0A9P4J7D0</accession>
<protein>
    <submittedName>
        <fullName evidence="2">Uncharacterized protein</fullName>
    </submittedName>
</protein>
<evidence type="ECO:0000256" key="1">
    <source>
        <dbReference type="SAM" id="MobiDB-lite"/>
    </source>
</evidence>
<dbReference type="AlphaFoldDB" id="A0A9P4J7D0"/>
<proteinExistence type="predicted"/>
<comment type="caution">
    <text evidence="2">The sequence shown here is derived from an EMBL/GenBank/DDBJ whole genome shotgun (WGS) entry which is preliminary data.</text>
</comment>
<evidence type="ECO:0000313" key="2">
    <source>
        <dbReference type="EMBL" id="KAF2156421.1"/>
    </source>
</evidence>
<evidence type="ECO:0000313" key="3">
    <source>
        <dbReference type="Proteomes" id="UP000799439"/>
    </source>
</evidence>
<feature type="region of interest" description="Disordered" evidence="1">
    <location>
        <begin position="1"/>
        <end position="24"/>
    </location>
</feature>
<sequence>MTTTNSAMGDTTPTTNGTTMDSSSSGRITLRALFQTIYPFRARLLELLDPMDLVRLRPALSIQYSASERKHFLRPWQFLFPSLSFPQPTDQTPEVTSSTEVSPSAEAPDFSTWTDFALVVFGPGLSVLESRHKGATSRDLRHAMSMATLHVLVVPCSGVPYYDDSCRAAVRAVASAFRVTDEEREDFSGDRSGDLWVRSVTHKVEAHIVAQGSVEGEKLWLDGGGRVLAFTKRFGRGMEAPGEEYLGTIKTMCLLPEATEIRERFVLWHQDRKGLDGEDRDGFEVRGCFADS</sequence>
<keyword evidence="3" id="KW-1185">Reference proteome</keyword>
<organism evidence="2 3">
    <name type="scientific">Myriangium duriaei CBS 260.36</name>
    <dbReference type="NCBI Taxonomy" id="1168546"/>
    <lineage>
        <taxon>Eukaryota</taxon>
        <taxon>Fungi</taxon>
        <taxon>Dikarya</taxon>
        <taxon>Ascomycota</taxon>
        <taxon>Pezizomycotina</taxon>
        <taxon>Dothideomycetes</taxon>
        <taxon>Dothideomycetidae</taxon>
        <taxon>Myriangiales</taxon>
        <taxon>Myriangiaceae</taxon>
        <taxon>Myriangium</taxon>
    </lineage>
</organism>
<dbReference type="EMBL" id="ML996082">
    <property type="protein sequence ID" value="KAF2156421.1"/>
    <property type="molecule type" value="Genomic_DNA"/>
</dbReference>